<name>A0AAN6T884_9PEZI</name>
<dbReference type="RefSeq" id="XP_064665988.1">
    <property type="nucleotide sequence ID" value="XM_064809622.1"/>
</dbReference>
<protein>
    <submittedName>
        <fullName evidence="1">Uncharacterized protein</fullName>
    </submittedName>
</protein>
<accession>A0AAN6T884</accession>
<organism evidence="1 2">
    <name type="scientific">Canariomyces notabilis</name>
    <dbReference type="NCBI Taxonomy" id="2074819"/>
    <lineage>
        <taxon>Eukaryota</taxon>
        <taxon>Fungi</taxon>
        <taxon>Dikarya</taxon>
        <taxon>Ascomycota</taxon>
        <taxon>Pezizomycotina</taxon>
        <taxon>Sordariomycetes</taxon>
        <taxon>Sordariomycetidae</taxon>
        <taxon>Sordariales</taxon>
        <taxon>Chaetomiaceae</taxon>
        <taxon>Canariomyces</taxon>
    </lineage>
</organism>
<gene>
    <name evidence="1" type="ORF">N656DRAFT_428057</name>
</gene>
<keyword evidence="2" id="KW-1185">Reference proteome</keyword>
<evidence type="ECO:0000313" key="1">
    <source>
        <dbReference type="EMBL" id="KAK4108418.1"/>
    </source>
</evidence>
<proteinExistence type="predicted"/>
<dbReference type="EMBL" id="MU853363">
    <property type="protein sequence ID" value="KAK4108418.1"/>
    <property type="molecule type" value="Genomic_DNA"/>
</dbReference>
<dbReference type="GeneID" id="89933746"/>
<evidence type="ECO:0000313" key="2">
    <source>
        <dbReference type="Proteomes" id="UP001302812"/>
    </source>
</evidence>
<reference evidence="1" key="1">
    <citation type="journal article" date="2023" name="Mol. Phylogenet. Evol.">
        <title>Genome-scale phylogeny and comparative genomics of the fungal order Sordariales.</title>
        <authorList>
            <person name="Hensen N."/>
            <person name="Bonometti L."/>
            <person name="Westerberg I."/>
            <person name="Brannstrom I.O."/>
            <person name="Guillou S."/>
            <person name="Cros-Aarteil S."/>
            <person name="Calhoun S."/>
            <person name="Haridas S."/>
            <person name="Kuo A."/>
            <person name="Mondo S."/>
            <person name="Pangilinan J."/>
            <person name="Riley R."/>
            <person name="LaButti K."/>
            <person name="Andreopoulos B."/>
            <person name="Lipzen A."/>
            <person name="Chen C."/>
            <person name="Yan M."/>
            <person name="Daum C."/>
            <person name="Ng V."/>
            <person name="Clum A."/>
            <person name="Steindorff A."/>
            <person name="Ohm R.A."/>
            <person name="Martin F."/>
            <person name="Silar P."/>
            <person name="Natvig D.O."/>
            <person name="Lalanne C."/>
            <person name="Gautier V."/>
            <person name="Ament-Velasquez S.L."/>
            <person name="Kruys A."/>
            <person name="Hutchinson M.I."/>
            <person name="Powell A.J."/>
            <person name="Barry K."/>
            <person name="Miller A.N."/>
            <person name="Grigoriev I.V."/>
            <person name="Debuchy R."/>
            <person name="Gladieux P."/>
            <person name="Hiltunen Thoren M."/>
            <person name="Johannesson H."/>
        </authorList>
    </citation>
    <scope>NUCLEOTIDE SEQUENCE</scope>
    <source>
        <strain evidence="1">CBS 508.74</strain>
    </source>
</reference>
<dbReference type="AlphaFoldDB" id="A0AAN6T884"/>
<dbReference type="Proteomes" id="UP001302812">
    <property type="component" value="Unassembled WGS sequence"/>
</dbReference>
<comment type="caution">
    <text evidence="1">The sequence shown here is derived from an EMBL/GenBank/DDBJ whole genome shotgun (WGS) entry which is preliminary data.</text>
</comment>
<sequence length="307" mass="35731">MTSSEESSDTTHGNDACGAAWSSLVRRSLEAWQALDGSETNLPAIAVSDLQEYATLDAFLSGVAMGSGIFFWFFQRREPFLAQKTMAKWSKDRLDDYILLPAMMGFVLRRECFFVSHFWQSKDDPDPGGKYLRLHQRELRPQAWSYIWIDWTCMPQEPRTKSEEAYFERALQRMPFIIQNCGFAWFYPPFEPRLWILYEIAQFILTCSGELPPVEDIKEFRDHVNEMVQTGVRSTLQLLVLLKRLPVDIIQLRRIVDSLTWFSPTASLFTPTPNGWLEIHRDKGTLRLGDDEYSFTPFPTWVSWLLS</sequence>
<reference evidence="1" key="2">
    <citation type="submission" date="2023-05" db="EMBL/GenBank/DDBJ databases">
        <authorList>
            <consortium name="Lawrence Berkeley National Laboratory"/>
            <person name="Steindorff A."/>
            <person name="Hensen N."/>
            <person name="Bonometti L."/>
            <person name="Westerberg I."/>
            <person name="Brannstrom I.O."/>
            <person name="Guillou S."/>
            <person name="Cros-Aarteil S."/>
            <person name="Calhoun S."/>
            <person name="Haridas S."/>
            <person name="Kuo A."/>
            <person name="Mondo S."/>
            <person name="Pangilinan J."/>
            <person name="Riley R."/>
            <person name="Labutti K."/>
            <person name="Andreopoulos B."/>
            <person name="Lipzen A."/>
            <person name="Chen C."/>
            <person name="Yanf M."/>
            <person name="Daum C."/>
            <person name="Ng V."/>
            <person name="Clum A."/>
            <person name="Ohm R."/>
            <person name="Martin F."/>
            <person name="Silar P."/>
            <person name="Natvig D."/>
            <person name="Lalanne C."/>
            <person name="Gautier V."/>
            <person name="Ament-Velasquez S.L."/>
            <person name="Kruys A."/>
            <person name="Hutchinson M.I."/>
            <person name="Powell A.J."/>
            <person name="Barry K."/>
            <person name="Miller A.N."/>
            <person name="Grigoriev I.V."/>
            <person name="Debuchy R."/>
            <person name="Gladieux P."/>
            <person name="Thoren M.H."/>
            <person name="Johannesson H."/>
        </authorList>
    </citation>
    <scope>NUCLEOTIDE SEQUENCE</scope>
    <source>
        <strain evidence="1">CBS 508.74</strain>
    </source>
</reference>